<reference evidence="1 2" key="1">
    <citation type="journal article" date="2018" name="Syst. Appl. Microbiol.">
        <title>Corynebacterium heidelbergense sp. nov., isolated from the preen glands of Egyptian geese (Alopochen aegyptiacus).</title>
        <authorList>
            <person name="Braun M.S."/>
            <person name="Wang E."/>
            <person name="Zimmermann S."/>
            <person name="Wink M."/>
        </authorList>
    </citation>
    <scope>NUCLEOTIDE SEQUENCE [LARGE SCALE GENOMIC DNA]</scope>
    <source>
        <strain evidence="1 2">647</strain>
    </source>
</reference>
<dbReference type="EMBL" id="QHCV01000074">
    <property type="protein sequence ID" value="RAV31599.1"/>
    <property type="molecule type" value="Genomic_DNA"/>
</dbReference>
<dbReference type="Proteomes" id="UP000251577">
    <property type="component" value="Unassembled WGS sequence"/>
</dbReference>
<protein>
    <submittedName>
        <fullName evidence="1">DUF2017 domain-containing protein</fullName>
    </submittedName>
</protein>
<dbReference type="AlphaFoldDB" id="A0A364V4Q0"/>
<organism evidence="1 2">
    <name type="scientific">Corynebacterium heidelbergense</name>
    <dbReference type="NCBI Taxonomy" id="2055947"/>
    <lineage>
        <taxon>Bacteria</taxon>
        <taxon>Bacillati</taxon>
        <taxon>Actinomycetota</taxon>
        <taxon>Actinomycetes</taxon>
        <taxon>Mycobacteriales</taxon>
        <taxon>Corynebacteriaceae</taxon>
        <taxon>Corynebacterium</taxon>
    </lineage>
</organism>
<dbReference type="RefSeq" id="WP_113631123.1">
    <property type="nucleotide sequence ID" value="NZ_QHCV01000074.1"/>
</dbReference>
<keyword evidence="2" id="KW-1185">Reference proteome</keyword>
<evidence type="ECO:0000313" key="1">
    <source>
        <dbReference type="EMBL" id="RAV31599.1"/>
    </source>
</evidence>
<name>A0A364V4Q0_9CORY</name>
<comment type="caution">
    <text evidence="1">The sequence shown here is derived from an EMBL/GenBank/DDBJ whole genome shotgun (WGS) entry which is preliminary data.</text>
</comment>
<sequence length="205" mass="22357">MEPWVKKGSLLRGTRFITRLEPIEREMLGDSAASVSEKLMERARTAPKDELAEMTGMPSGHADAPDDPGLRRVLPSFFREGGETVEGEASLTRQLNETDIIKAKLVNLRFISDALGPDGSVNVSLTPEETHPWLGAITDIRNYHSAQLEQFAVELGADSQQVQAGRNYLDWLGFHLDSLLQAVMGELDVPGEGDASRGGSQGRGE</sequence>
<dbReference type="Pfam" id="PF09438">
    <property type="entry name" value="DUF2017"/>
    <property type="match status" value="1"/>
</dbReference>
<gene>
    <name evidence="1" type="ORF">DLJ54_07490</name>
</gene>
<accession>A0A364V4Q0</accession>
<proteinExistence type="predicted"/>
<dbReference type="InterPro" id="IPR018561">
    <property type="entry name" value="AosR"/>
</dbReference>
<evidence type="ECO:0000313" key="2">
    <source>
        <dbReference type="Proteomes" id="UP000251577"/>
    </source>
</evidence>